<dbReference type="GO" id="GO:0005886">
    <property type="term" value="C:plasma membrane"/>
    <property type="evidence" value="ECO:0007669"/>
    <property type="project" value="TreeGrafter"/>
</dbReference>
<accession>A0A7C2JXZ3</accession>
<reference evidence="2" key="1">
    <citation type="journal article" date="2020" name="mSystems">
        <title>Genome- and Community-Level Interaction Insights into Carbon Utilization and Element Cycling Functions of Hydrothermarchaeota in Hydrothermal Sediment.</title>
        <authorList>
            <person name="Zhou Z."/>
            <person name="Liu Y."/>
            <person name="Xu W."/>
            <person name="Pan J."/>
            <person name="Luo Z.H."/>
            <person name="Li M."/>
        </authorList>
    </citation>
    <scope>NUCLEOTIDE SEQUENCE [LARGE SCALE GENOMIC DNA]</scope>
    <source>
        <strain evidence="2">SpSt-339</strain>
    </source>
</reference>
<organism evidence="2">
    <name type="scientific">Schlesneria paludicola</name>
    <dbReference type="NCBI Taxonomy" id="360056"/>
    <lineage>
        <taxon>Bacteria</taxon>
        <taxon>Pseudomonadati</taxon>
        <taxon>Planctomycetota</taxon>
        <taxon>Planctomycetia</taxon>
        <taxon>Planctomycetales</taxon>
        <taxon>Planctomycetaceae</taxon>
        <taxon>Schlesneria</taxon>
    </lineage>
</organism>
<dbReference type="InterPro" id="IPR027417">
    <property type="entry name" value="P-loop_NTPase"/>
</dbReference>
<dbReference type="SMART" id="SM00760">
    <property type="entry name" value="Bac_DnaA_C"/>
    <property type="match status" value="1"/>
</dbReference>
<dbReference type="GO" id="GO:0003688">
    <property type="term" value="F:DNA replication origin binding"/>
    <property type="evidence" value="ECO:0007669"/>
    <property type="project" value="InterPro"/>
</dbReference>
<gene>
    <name evidence="2" type="ORF">ENQ76_07445</name>
</gene>
<evidence type="ECO:0000259" key="1">
    <source>
        <dbReference type="SMART" id="SM00760"/>
    </source>
</evidence>
<dbReference type="InterPro" id="IPR018312">
    <property type="entry name" value="Chromosome_initiator_DnaA_CS"/>
</dbReference>
<comment type="caution">
    <text evidence="2">The sequence shown here is derived from an EMBL/GenBank/DDBJ whole genome shotgun (WGS) entry which is preliminary data.</text>
</comment>
<protein>
    <recommendedName>
        <fullName evidence="1">Chromosomal replication initiator DnaA C-terminal domain-containing protein</fullName>
    </recommendedName>
</protein>
<dbReference type="InterPro" id="IPR013159">
    <property type="entry name" value="DnaA_C"/>
</dbReference>
<dbReference type="SUPFAM" id="SSF52540">
    <property type="entry name" value="P-loop containing nucleoside triphosphate hydrolases"/>
    <property type="match status" value="1"/>
</dbReference>
<evidence type="ECO:0000313" key="2">
    <source>
        <dbReference type="EMBL" id="HEN15286.1"/>
    </source>
</evidence>
<dbReference type="GO" id="GO:0006270">
    <property type="term" value="P:DNA replication initiation"/>
    <property type="evidence" value="ECO:0007669"/>
    <property type="project" value="InterPro"/>
</dbReference>
<dbReference type="InterPro" id="IPR010921">
    <property type="entry name" value="Trp_repressor/repl_initiator"/>
</dbReference>
<name>A0A7C2JXZ3_9PLAN</name>
<dbReference type="InterPro" id="IPR041664">
    <property type="entry name" value="AAA_16"/>
</dbReference>
<sequence>MFESLVARSRAAVRDPHPFVLLPELRFAATALERLTHPGRSVDRPGSLTVVIGPRGSGKTRIVAHALAELARKQPRTQFVVQSAGDWLHFVEQAGPSEVSYPAMIVAEDADRTLTSPDAADAFARWLDELQRQNVRVLVTLSEPPGQVPAFSPRLFSRLHAGLTVRLPALSTDSRRQLVRGMAESREVLIAEDVVDWIASQAPGTCRSVVQLVEQLTRSSRSGAVITTHALEKARLADVSNGERPSLAVIAAEVADEFGVPVGELRSESRDQALQLPRRCAMWIAHEARWPMAQIGRYFGRRTHASVSYSCRELTRQLTDVPTLRDRVQRLQLRLADRLREECG</sequence>
<dbReference type="SUPFAM" id="SSF48295">
    <property type="entry name" value="TrpR-like"/>
    <property type="match status" value="1"/>
</dbReference>
<dbReference type="Gene3D" id="3.40.50.300">
    <property type="entry name" value="P-loop containing nucleotide triphosphate hydrolases"/>
    <property type="match status" value="1"/>
</dbReference>
<dbReference type="Pfam" id="PF08299">
    <property type="entry name" value="Bac_DnaA_C"/>
    <property type="match status" value="1"/>
</dbReference>
<dbReference type="CDD" id="cd06571">
    <property type="entry name" value="Bac_DnaA_C"/>
    <property type="match status" value="1"/>
</dbReference>
<dbReference type="AlphaFoldDB" id="A0A7C2JXZ3"/>
<dbReference type="GO" id="GO:0005524">
    <property type="term" value="F:ATP binding"/>
    <property type="evidence" value="ECO:0007669"/>
    <property type="project" value="InterPro"/>
</dbReference>
<dbReference type="EMBL" id="DSOK01000216">
    <property type="protein sequence ID" value="HEN15286.1"/>
    <property type="molecule type" value="Genomic_DNA"/>
</dbReference>
<dbReference type="GO" id="GO:0006275">
    <property type="term" value="P:regulation of DNA replication"/>
    <property type="evidence" value="ECO:0007669"/>
    <property type="project" value="InterPro"/>
</dbReference>
<dbReference type="Pfam" id="PF13191">
    <property type="entry name" value="AAA_16"/>
    <property type="match status" value="1"/>
</dbReference>
<dbReference type="Gene3D" id="1.10.1750.10">
    <property type="match status" value="1"/>
</dbReference>
<dbReference type="PANTHER" id="PTHR30050:SF2">
    <property type="entry name" value="CHROMOSOMAL REPLICATION INITIATOR PROTEIN DNAA"/>
    <property type="match status" value="1"/>
</dbReference>
<dbReference type="PROSITE" id="PS01008">
    <property type="entry name" value="DNAA"/>
    <property type="match status" value="1"/>
</dbReference>
<proteinExistence type="predicted"/>
<dbReference type="PANTHER" id="PTHR30050">
    <property type="entry name" value="CHROMOSOMAL REPLICATION INITIATOR PROTEIN DNAA"/>
    <property type="match status" value="1"/>
</dbReference>
<feature type="domain" description="Chromosomal replication initiator DnaA C-terminal" evidence="1">
    <location>
        <begin position="246"/>
        <end position="314"/>
    </location>
</feature>